<keyword evidence="2" id="KW-0540">Nuclease</keyword>
<sequence length="417" mass="47021">MSKVMKALRGSVDPLENDLARVYDHWQEVKRSRGQQAGLGYEPRDINALGAVSVISSRVLNASAGFEEIDPNQSYEALVLKYAERFSGDVIAAAQKRLKLGASKINQFRRQDIQFFIKSSAIELLRENGVRSSTESWVGREAHLPELHRENSYADEILEKGFLGLVWLHEQEKDGERGRGLTALVAFGPLQRGRVALILDAMFFGRPVGKELLEAHKDDGGFISRIGASRHSRIWPISDGDVDVLLSAVREKTHKIAVYESLSPDPREALNLEKIEDTTALRQVVLRRYQTAFRQALLNKRSNCCAITGTSELSVLEAAHIIPYSERFADRDKLENGLLLRSDIHKLFDAHLISINPKTKEVEVSDRIGSSDYLCLRGKAIADEVSQKSLDFHFENFQKQRLDLPAEWTRPPTRRPP</sequence>
<dbReference type="InterPro" id="IPR003615">
    <property type="entry name" value="HNH_nuc"/>
</dbReference>
<accession>A0AAF0GWX8</accession>
<keyword evidence="2" id="KW-0378">Hydrolase</keyword>
<reference evidence="2" key="1">
    <citation type="submission" date="2019-04" db="EMBL/GenBank/DDBJ databases">
        <authorList>
            <person name="Chiang H.-Y."/>
            <person name="Huang Y.-Y."/>
            <person name="Chou L."/>
            <person name="Lai E.-M."/>
            <person name="Kuo C.-H."/>
        </authorList>
    </citation>
    <scope>NUCLEOTIDE SEQUENCE</scope>
    <source>
        <strain evidence="2">CFBP5506</strain>
    </source>
</reference>
<dbReference type="AlphaFoldDB" id="A0AAF0GWX8"/>
<evidence type="ECO:0000313" key="3">
    <source>
        <dbReference type="Proteomes" id="UP000305410"/>
    </source>
</evidence>
<proteinExistence type="predicted"/>
<protein>
    <submittedName>
        <fullName evidence="2">HNH endonuclease</fullName>
    </submittedName>
</protein>
<organism evidence="2 3">
    <name type="scientific">Agrobacterium tumefaciens</name>
    <dbReference type="NCBI Taxonomy" id="358"/>
    <lineage>
        <taxon>Bacteria</taxon>
        <taxon>Pseudomonadati</taxon>
        <taxon>Pseudomonadota</taxon>
        <taxon>Alphaproteobacteria</taxon>
        <taxon>Hyphomicrobiales</taxon>
        <taxon>Rhizobiaceae</taxon>
        <taxon>Rhizobium/Agrobacterium group</taxon>
        <taxon>Agrobacterium</taxon>
        <taxon>Agrobacterium tumefaciens complex</taxon>
    </lineage>
</organism>
<reference evidence="2" key="2">
    <citation type="submission" date="2023-04" db="EMBL/GenBank/DDBJ databases">
        <title>Complete genome sequence of Agrobacterium salinitolerans CFBP5506.</title>
        <authorList>
            <person name="Yen H.-C."/>
            <person name="Yan X.-H."/>
            <person name="Lai E.-M."/>
            <person name="Kuo C.-H."/>
        </authorList>
    </citation>
    <scope>NUCLEOTIDE SEQUENCE</scope>
    <source>
        <strain evidence="2">CFBP5506</strain>
    </source>
</reference>
<dbReference type="RefSeq" id="WP_080790244.1">
    <property type="nucleotide sequence ID" value="NZ_CP122962.1"/>
</dbReference>
<name>A0AAF0GWX8_AGRTU</name>
<dbReference type="Pfam" id="PF13391">
    <property type="entry name" value="HNH_2"/>
    <property type="match status" value="1"/>
</dbReference>
<feature type="domain" description="HNH nuclease" evidence="1">
    <location>
        <begin position="305"/>
        <end position="356"/>
    </location>
</feature>
<evidence type="ECO:0000259" key="1">
    <source>
        <dbReference type="Pfam" id="PF13391"/>
    </source>
</evidence>
<evidence type="ECO:0000313" key="2">
    <source>
        <dbReference type="EMBL" id="WGM58365.1"/>
    </source>
</evidence>
<dbReference type="GO" id="GO:0004519">
    <property type="term" value="F:endonuclease activity"/>
    <property type="evidence" value="ECO:0007669"/>
    <property type="project" value="UniProtKB-KW"/>
</dbReference>
<gene>
    <name evidence="2" type="ORF">CFBP5506_08420</name>
</gene>
<dbReference type="EMBL" id="CP122962">
    <property type="protein sequence ID" value="WGM58365.1"/>
    <property type="molecule type" value="Genomic_DNA"/>
</dbReference>
<keyword evidence="2" id="KW-0255">Endonuclease</keyword>
<dbReference type="Proteomes" id="UP000305410">
    <property type="component" value="Chromosome Circular"/>
</dbReference>